<dbReference type="SMART" id="SM00883">
    <property type="entry name" value="Cpn10"/>
    <property type="match status" value="1"/>
</dbReference>
<name>A0A221S4E0_9VIRU</name>
<dbReference type="GO" id="GO:0044183">
    <property type="term" value="F:protein folding chaperone"/>
    <property type="evidence" value="ECO:0007669"/>
    <property type="project" value="InterPro"/>
</dbReference>
<keyword evidence="1" id="KW-0143">Chaperone</keyword>
<feature type="compositionally biased region" description="Basic and acidic residues" evidence="2">
    <location>
        <begin position="1"/>
        <end position="20"/>
    </location>
</feature>
<dbReference type="EMBL" id="KU971089">
    <property type="protein sequence ID" value="ASN63683.1"/>
    <property type="molecule type" value="Genomic_DNA"/>
</dbReference>
<proteinExistence type="predicted"/>
<dbReference type="GO" id="GO:0005524">
    <property type="term" value="F:ATP binding"/>
    <property type="evidence" value="ECO:0007669"/>
    <property type="project" value="InterPro"/>
</dbReference>
<organism evidence="3">
    <name type="scientific">uncultured virus</name>
    <dbReference type="NCBI Taxonomy" id="340016"/>
    <lineage>
        <taxon>Viruses</taxon>
        <taxon>environmental samples</taxon>
    </lineage>
</organism>
<feature type="region of interest" description="Disordered" evidence="2">
    <location>
        <begin position="1"/>
        <end position="21"/>
    </location>
</feature>
<protein>
    <submittedName>
        <fullName evidence="3">Co-chaperonin GroES</fullName>
    </submittedName>
</protein>
<dbReference type="SUPFAM" id="SSF50129">
    <property type="entry name" value="GroES-like"/>
    <property type="match status" value="1"/>
</dbReference>
<dbReference type="InterPro" id="IPR020818">
    <property type="entry name" value="Chaperonin_GroES"/>
</dbReference>
<dbReference type="Gene3D" id="2.30.33.40">
    <property type="entry name" value="GroES chaperonin"/>
    <property type="match status" value="1"/>
</dbReference>
<evidence type="ECO:0000256" key="2">
    <source>
        <dbReference type="SAM" id="MobiDB-lite"/>
    </source>
</evidence>
<accession>A0A221S4E0</accession>
<evidence type="ECO:0000256" key="1">
    <source>
        <dbReference type="ARBA" id="ARBA00023186"/>
    </source>
</evidence>
<dbReference type="InterPro" id="IPR037124">
    <property type="entry name" value="Chaperonin_GroES_sf"/>
</dbReference>
<evidence type="ECO:0000313" key="3">
    <source>
        <dbReference type="EMBL" id="ASN63683.1"/>
    </source>
</evidence>
<dbReference type="CDD" id="cd00320">
    <property type="entry name" value="cpn10"/>
    <property type="match status" value="1"/>
</dbReference>
<reference evidence="3" key="1">
    <citation type="submission" date="2016-03" db="EMBL/GenBank/DDBJ databases">
        <title>Novel chaperonins are prevalent in the virioplankton and link to viral biology and ecology.</title>
        <authorList>
            <person name="Marine R.L."/>
            <person name="Nasko D.J."/>
            <person name="Polson S.W."/>
            <person name="Wommack K.E."/>
        </authorList>
    </citation>
    <scope>NUCLEOTIDE SEQUENCE</scope>
</reference>
<dbReference type="InterPro" id="IPR011032">
    <property type="entry name" value="GroES-like_sf"/>
</dbReference>
<sequence length="150" mass="16700">MTMTALEEKWAHEEAQREPSLEDAYADDGSLAIENIDQSIIDRIPKPTGWRIIILPYQGARKSKGGIVLSDKTIEKQQLTTVCGYVLAVGDLAYKDEGKFPQGPWCAKGDWVIFGRYAGARIGLDGGEIRILNDDEILARINNPEDILHM</sequence>
<gene>
    <name evidence="3" type="primary">groES</name>
</gene>
<dbReference type="Pfam" id="PF00166">
    <property type="entry name" value="Cpn10"/>
    <property type="match status" value="1"/>
</dbReference>